<dbReference type="AlphaFoldDB" id="A0A8J4X1W7"/>
<feature type="region of interest" description="Disordered" evidence="1">
    <location>
        <begin position="44"/>
        <end position="83"/>
    </location>
</feature>
<reference evidence="2" key="1">
    <citation type="submission" date="2020-07" db="EMBL/GenBank/DDBJ databases">
        <title>Clarias magur genome sequencing, assembly and annotation.</title>
        <authorList>
            <person name="Kushwaha B."/>
            <person name="Kumar R."/>
            <person name="Das P."/>
            <person name="Joshi C.G."/>
            <person name="Kumar D."/>
            <person name="Nagpure N.S."/>
            <person name="Pandey M."/>
            <person name="Agarwal S."/>
            <person name="Srivastava S."/>
            <person name="Singh M."/>
            <person name="Sahoo L."/>
            <person name="Jayasankar P."/>
            <person name="Meher P.K."/>
            <person name="Koringa P.G."/>
            <person name="Iquebal M.A."/>
            <person name="Das S.P."/>
            <person name="Bit A."/>
            <person name="Patnaik S."/>
            <person name="Patel N."/>
            <person name="Shah T.M."/>
            <person name="Hinsu A."/>
            <person name="Jena J.K."/>
        </authorList>
    </citation>
    <scope>NUCLEOTIDE SEQUENCE</scope>
    <source>
        <strain evidence="2">CIFAMagur01</strain>
        <tissue evidence="2">Testis</tissue>
    </source>
</reference>
<dbReference type="Proteomes" id="UP000727407">
    <property type="component" value="Unassembled WGS sequence"/>
</dbReference>
<name>A0A8J4X1W7_CLAMG</name>
<gene>
    <name evidence="2" type="primary">mltF</name>
    <name evidence="2" type="ORF">DAT39_012533</name>
</gene>
<feature type="non-terminal residue" evidence="2">
    <location>
        <position position="83"/>
    </location>
</feature>
<comment type="caution">
    <text evidence="2">The sequence shown here is derived from an EMBL/GenBank/DDBJ whole genome shotgun (WGS) entry which is preliminary data.</text>
</comment>
<evidence type="ECO:0000313" key="2">
    <source>
        <dbReference type="EMBL" id="KAF5897751.1"/>
    </source>
</evidence>
<accession>A0A8J4X1W7</accession>
<keyword evidence="3" id="KW-1185">Reference proteome</keyword>
<dbReference type="EMBL" id="QNUK01000222">
    <property type="protein sequence ID" value="KAF5897751.1"/>
    <property type="molecule type" value="Genomic_DNA"/>
</dbReference>
<evidence type="ECO:0000256" key="1">
    <source>
        <dbReference type="SAM" id="MobiDB-lite"/>
    </source>
</evidence>
<proteinExistence type="predicted"/>
<sequence>MYAVCVARNESNWRLSALNAADAASYNPQLVGRGGVERGVMMSSVISQHNNPDDVSSRSPRQTGQGGGGWKGGVCCEEAGGDK</sequence>
<evidence type="ECO:0000313" key="3">
    <source>
        <dbReference type="Proteomes" id="UP000727407"/>
    </source>
</evidence>
<organism evidence="2 3">
    <name type="scientific">Clarias magur</name>
    <name type="common">Asian catfish</name>
    <name type="synonym">Macropteronotus magur</name>
    <dbReference type="NCBI Taxonomy" id="1594786"/>
    <lineage>
        <taxon>Eukaryota</taxon>
        <taxon>Metazoa</taxon>
        <taxon>Chordata</taxon>
        <taxon>Craniata</taxon>
        <taxon>Vertebrata</taxon>
        <taxon>Euteleostomi</taxon>
        <taxon>Actinopterygii</taxon>
        <taxon>Neopterygii</taxon>
        <taxon>Teleostei</taxon>
        <taxon>Ostariophysi</taxon>
        <taxon>Siluriformes</taxon>
        <taxon>Clariidae</taxon>
        <taxon>Clarias</taxon>
    </lineage>
</organism>
<protein>
    <submittedName>
        <fullName evidence="2">Membrane-bound lytic murein transglycosylase F</fullName>
    </submittedName>
</protein>